<dbReference type="EMBL" id="FTOD01000004">
    <property type="protein sequence ID" value="SIS75465.1"/>
    <property type="molecule type" value="Genomic_DNA"/>
</dbReference>
<name>A0A1N7LNM9_9BACL</name>
<dbReference type="OrthoDB" id="5886358at2"/>
<dbReference type="Gene3D" id="3.30.70.930">
    <property type="match status" value="1"/>
</dbReference>
<keyword evidence="4" id="KW-1185">Reference proteome</keyword>
<dbReference type="NCBIfam" id="TIGR00106">
    <property type="entry name" value="MTH1187 family thiamine-binding protein"/>
    <property type="match status" value="1"/>
</dbReference>
<dbReference type="AlphaFoldDB" id="A0A1N7LNM9"/>
<evidence type="ECO:0000313" key="4">
    <source>
        <dbReference type="Proteomes" id="UP000186795"/>
    </source>
</evidence>
<dbReference type="InterPro" id="IPR051614">
    <property type="entry name" value="UPF0045_domain"/>
</dbReference>
<gene>
    <name evidence="3" type="ORF">SAMN05421790_104296</name>
</gene>
<protein>
    <submittedName>
        <fullName evidence="3">Uncharacterized protein, MTH1187 family</fullName>
    </submittedName>
</protein>
<dbReference type="GO" id="GO:0005829">
    <property type="term" value="C:cytosol"/>
    <property type="evidence" value="ECO:0007669"/>
    <property type="project" value="TreeGrafter"/>
</dbReference>
<dbReference type="Proteomes" id="UP000186795">
    <property type="component" value="Unassembled WGS sequence"/>
</dbReference>
<comment type="similarity">
    <text evidence="1">Belongs to the UPF0045 family.</text>
</comment>
<dbReference type="PANTHER" id="PTHR33777:SF1">
    <property type="entry name" value="UPF0045 PROTEIN ECM15"/>
    <property type="match status" value="1"/>
</dbReference>
<dbReference type="InterPro" id="IPR002767">
    <property type="entry name" value="Thiamine_BP"/>
</dbReference>
<evidence type="ECO:0000256" key="1">
    <source>
        <dbReference type="ARBA" id="ARBA00010272"/>
    </source>
</evidence>
<dbReference type="PANTHER" id="PTHR33777">
    <property type="entry name" value="UPF0045 PROTEIN ECM15"/>
    <property type="match status" value="1"/>
</dbReference>
<organism evidence="3 4">
    <name type="scientific">Kroppenstedtia eburnea</name>
    <dbReference type="NCBI Taxonomy" id="714067"/>
    <lineage>
        <taxon>Bacteria</taxon>
        <taxon>Bacillati</taxon>
        <taxon>Bacillota</taxon>
        <taxon>Bacilli</taxon>
        <taxon>Bacillales</taxon>
        <taxon>Thermoactinomycetaceae</taxon>
        <taxon>Kroppenstedtia</taxon>
    </lineage>
</organism>
<feature type="domain" description="Thiamine-binding protein" evidence="2">
    <location>
        <begin position="6"/>
        <end position="95"/>
    </location>
</feature>
<accession>A0A1N7LNM9</accession>
<dbReference type="RefSeq" id="WP_040387685.1">
    <property type="nucleotide sequence ID" value="NZ_CP048103.1"/>
</dbReference>
<proteinExistence type="inferred from homology"/>
<dbReference type="InterPro" id="IPR029756">
    <property type="entry name" value="MTH1187/YkoF-like"/>
</dbReference>
<sequence>MANANVSLQILPRGASDEEVYALVDEAIRVIQASGVNHRVGPMETTMEGDYDQLMAIVKEAQEAVVKAGGSRVLSIIKVDYKPSGVTMEEKTGKYDTGDFR</sequence>
<evidence type="ECO:0000259" key="2">
    <source>
        <dbReference type="Pfam" id="PF01910"/>
    </source>
</evidence>
<evidence type="ECO:0000313" key="3">
    <source>
        <dbReference type="EMBL" id="SIS75465.1"/>
    </source>
</evidence>
<reference evidence="4" key="1">
    <citation type="submission" date="2017-01" db="EMBL/GenBank/DDBJ databases">
        <authorList>
            <person name="Varghese N."/>
            <person name="Submissions S."/>
        </authorList>
    </citation>
    <scope>NUCLEOTIDE SEQUENCE [LARGE SCALE GENOMIC DNA]</scope>
    <source>
        <strain evidence="4">DSM 45196</strain>
    </source>
</reference>
<dbReference type="Pfam" id="PF01910">
    <property type="entry name" value="Thiamine_BP"/>
    <property type="match status" value="1"/>
</dbReference>
<dbReference type="SUPFAM" id="SSF89957">
    <property type="entry name" value="MTH1187/YkoF-like"/>
    <property type="match status" value="1"/>
</dbReference>